<dbReference type="AlphaFoldDB" id="A5G7P0"/>
<dbReference type="HOGENOM" id="CLU_073018_0_0_7"/>
<dbReference type="EMBL" id="CP000698">
    <property type="protein sequence ID" value="ABQ27808.1"/>
    <property type="molecule type" value="Genomic_DNA"/>
</dbReference>
<name>A5G7P0_GEOUR</name>
<dbReference type="InterPro" id="IPR036280">
    <property type="entry name" value="Multihaem_cyt_sf"/>
</dbReference>
<dbReference type="InterPro" id="IPR026352">
    <property type="entry name" value="Nanowire_3heme"/>
</dbReference>
<dbReference type="STRING" id="351605.Gura_3655"/>
<dbReference type="PANTHER" id="PTHR39425">
    <property type="entry name" value="LIPOPROTEIN CYTOCHROME C"/>
    <property type="match status" value="1"/>
</dbReference>
<dbReference type="InterPro" id="IPR029467">
    <property type="entry name" value="Cyt_c7-like"/>
</dbReference>
<accession>A5G7P0</accession>
<organism evidence="3 4">
    <name type="scientific">Geotalea uraniireducens (strain Rf4)</name>
    <name type="common">Geobacter uraniireducens</name>
    <dbReference type="NCBI Taxonomy" id="351605"/>
    <lineage>
        <taxon>Bacteria</taxon>
        <taxon>Pseudomonadati</taxon>
        <taxon>Thermodesulfobacteriota</taxon>
        <taxon>Desulfuromonadia</taxon>
        <taxon>Geobacterales</taxon>
        <taxon>Geobacteraceae</taxon>
        <taxon>Geotalea</taxon>
    </lineage>
</organism>
<protein>
    <recommendedName>
        <fullName evidence="2">Cytochrome c7-like domain-containing protein</fullName>
    </recommendedName>
</protein>
<dbReference type="SUPFAM" id="SSF48695">
    <property type="entry name" value="Multiheme cytochromes"/>
    <property type="match status" value="1"/>
</dbReference>
<dbReference type="PANTHER" id="PTHR39425:SF1">
    <property type="entry name" value="CYTOCHROME C7-LIKE DOMAIN-CONTAINING PROTEIN"/>
    <property type="match status" value="1"/>
</dbReference>
<keyword evidence="1" id="KW-0732">Signal</keyword>
<evidence type="ECO:0000313" key="3">
    <source>
        <dbReference type="EMBL" id="ABQ27808.1"/>
    </source>
</evidence>
<feature type="signal peptide" evidence="1">
    <location>
        <begin position="1"/>
        <end position="22"/>
    </location>
</feature>
<feature type="chain" id="PRO_5002682070" description="Cytochrome c7-like domain-containing protein" evidence="1">
    <location>
        <begin position="23"/>
        <end position="254"/>
    </location>
</feature>
<dbReference type="OrthoDB" id="5391425at2"/>
<dbReference type="NCBIfam" id="TIGR04257">
    <property type="entry name" value="nanowire_3heme"/>
    <property type="match status" value="3"/>
</dbReference>
<gene>
    <name evidence="3" type="ordered locus">Gura_3655</name>
</gene>
<proteinExistence type="predicted"/>
<keyword evidence="4" id="KW-1185">Reference proteome</keyword>
<feature type="domain" description="Cytochrome c7-like" evidence="2">
    <location>
        <begin position="117"/>
        <end position="176"/>
    </location>
</feature>
<dbReference type="Proteomes" id="UP000006695">
    <property type="component" value="Chromosome"/>
</dbReference>
<feature type="domain" description="Cytochrome c7-like" evidence="2">
    <location>
        <begin position="191"/>
        <end position="253"/>
    </location>
</feature>
<evidence type="ECO:0000256" key="1">
    <source>
        <dbReference type="SAM" id="SignalP"/>
    </source>
</evidence>
<evidence type="ECO:0000259" key="2">
    <source>
        <dbReference type="Pfam" id="PF14522"/>
    </source>
</evidence>
<feature type="domain" description="Cytochrome c7-like" evidence="2">
    <location>
        <begin position="38"/>
        <end position="103"/>
    </location>
</feature>
<dbReference type="Gene3D" id="3.90.10.10">
    <property type="entry name" value="Cytochrome C3"/>
    <property type="match status" value="3"/>
</dbReference>
<dbReference type="RefSeq" id="WP_011940462.1">
    <property type="nucleotide sequence ID" value="NC_009483.1"/>
</dbReference>
<dbReference type="KEGG" id="gur:Gura_3655"/>
<dbReference type="Pfam" id="PF14522">
    <property type="entry name" value="Cytochrome_C7"/>
    <property type="match status" value="3"/>
</dbReference>
<sequence length="254" mass="27847">MRFRWTAYILAALLGSASLTSALELKNKTFSTANAGKVVFSHTSHLKKKNAKSANVGCKACHNGNMRENVRYTMADMDKGKSCGICHNGKKAFALAKCTVCHKVREITFKVKETGPVLFSHAKHLKTMQCGACHNKVFKAGPNKRVDMAQMERGKSCGACHNGKKTFALGECTKCHPVKEKSYKVADAGNVTFSHKLHIDMYKCRECHSRLYIPGSGNKTVSMAEMEAGKSCGACHDSKSAFTVKESCDKCHRT</sequence>
<evidence type="ECO:0000313" key="4">
    <source>
        <dbReference type="Proteomes" id="UP000006695"/>
    </source>
</evidence>
<reference evidence="3 4" key="1">
    <citation type="submission" date="2007-05" db="EMBL/GenBank/DDBJ databases">
        <title>Complete sequence of Geobacter uraniireducens Rf4.</title>
        <authorList>
            <consortium name="US DOE Joint Genome Institute"/>
            <person name="Copeland A."/>
            <person name="Lucas S."/>
            <person name="Lapidus A."/>
            <person name="Barry K."/>
            <person name="Detter J.C."/>
            <person name="Glavina del Rio T."/>
            <person name="Hammon N."/>
            <person name="Israni S."/>
            <person name="Dalin E."/>
            <person name="Tice H."/>
            <person name="Pitluck S."/>
            <person name="Chertkov O."/>
            <person name="Brettin T."/>
            <person name="Bruce D."/>
            <person name="Han C."/>
            <person name="Schmutz J."/>
            <person name="Larimer F."/>
            <person name="Land M."/>
            <person name="Hauser L."/>
            <person name="Kyrpides N."/>
            <person name="Mikhailova N."/>
            <person name="Shelobolina E."/>
            <person name="Aklujkar M."/>
            <person name="Lovley D."/>
            <person name="Richardson P."/>
        </authorList>
    </citation>
    <scope>NUCLEOTIDE SEQUENCE [LARGE SCALE GENOMIC DNA]</scope>
    <source>
        <strain evidence="4">ATCC BAA-1134 / JCM 13001 / Rf4</strain>
    </source>
</reference>